<accession>A0A9D2KRX9</accession>
<organism evidence="2 3">
    <name type="scientific">Candidatus Bacteroides intestinavium</name>
    <dbReference type="NCBI Taxonomy" id="2838469"/>
    <lineage>
        <taxon>Bacteria</taxon>
        <taxon>Pseudomonadati</taxon>
        <taxon>Bacteroidota</taxon>
        <taxon>Bacteroidia</taxon>
        <taxon>Bacteroidales</taxon>
        <taxon>Bacteroidaceae</taxon>
        <taxon>Bacteroides</taxon>
    </lineage>
</organism>
<dbReference type="Proteomes" id="UP000823860">
    <property type="component" value="Unassembled WGS sequence"/>
</dbReference>
<sequence length="389" mass="43965">MKKYLIPALALATAWAFAGCRQAEQADTLPVIDMGKEYPEKELVVQDLFDVEYVPLETSDEFVTQGEVLDISEHFVAVKNWNNDGNLYLFDRQNGRGVRCINRRGQSGGEYTYLGGVVLDEAGGELFVVDASVNKILVYDWEGRFRRNVPLREGFVCHTVMNYDKEHLIVYDASAQRREGEPPSQPYYHAIISKQDGHVERALPVHFAEAVGPYVWKGDMVAVAFPPAAIVPNQGDWLLVEISADTVYNYVPSEDEMEPFLVTLPSAEPERLFCMSTVTDRYYFMQGMRKEFDPVTGKGFSRDDWMYDRQEKAVYTPVVRNTDFKDGREANVIDSPVNRHGVAALQVLSADELVTAYEDGELNEGPLKDIASRLGAEDNPVLMLMKYKK</sequence>
<feature type="chain" id="PRO_5039456694" evidence="1">
    <location>
        <begin position="19"/>
        <end position="389"/>
    </location>
</feature>
<reference evidence="2" key="1">
    <citation type="journal article" date="2021" name="PeerJ">
        <title>Extensive microbial diversity within the chicken gut microbiome revealed by metagenomics and culture.</title>
        <authorList>
            <person name="Gilroy R."/>
            <person name="Ravi A."/>
            <person name="Getino M."/>
            <person name="Pursley I."/>
            <person name="Horton D.L."/>
            <person name="Alikhan N.F."/>
            <person name="Baker D."/>
            <person name="Gharbi K."/>
            <person name="Hall N."/>
            <person name="Watson M."/>
            <person name="Adriaenssens E.M."/>
            <person name="Foster-Nyarko E."/>
            <person name="Jarju S."/>
            <person name="Secka A."/>
            <person name="Antonio M."/>
            <person name="Oren A."/>
            <person name="Chaudhuri R.R."/>
            <person name="La Ragione R."/>
            <person name="Hildebrand F."/>
            <person name="Pallen M.J."/>
        </authorList>
    </citation>
    <scope>NUCLEOTIDE SEQUENCE</scope>
    <source>
        <strain evidence="2">ChiHecec1B25-7008</strain>
    </source>
</reference>
<feature type="signal peptide" evidence="1">
    <location>
        <begin position="1"/>
        <end position="18"/>
    </location>
</feature>
<proteinExistence type="predicted"/>
<evidence type="ECO:0000313" key="3">
    <source>
        <dbReference type="Proteomes" id="UP000823860"/>
    </source>
</evidence>
<dbReference type="SUPFAM" id="SSF63825">
    <property type="entry name" value="YWTD domain"/>
    <property type="match status" value="1"/>
</dbReference>
<evidence type="ECO:0000256" key="1">
    <source>
        <dbReference type="SAM" id="SignalP"/>
    </source>
</evidence>
<dbReference type="Gene3D" id="2.120.10.30">
    <property type="entry name" value="TolB, C-terminal domain"/>
    <property type="match status" value="1"/>
</dbReference>
<protein>
    <submittedName>
        <fullName evidence="2">6-bladed beta-propeller</fullName>
    </submittedName>
</protein>
<dbReference type="AlphaFoldDB" id="A0A9D2KRX9"/>
<dbReference type="Pfam" id="PF17170">
    <property type="entry name" value="DUF5128"/>
    <property type="match status" value="1"/>
</dbReference>
<name>A0A9D2KRX9_9BACE</name>
<comment type="caution">
    <text evidence="2">The sequence shown here is derived from an EMBL/GenBank/DDBJ whole genome shotgun (WGS) entry which is preliminary data.</text>
</comment>
<dbReference type="EMBL" id="DWZE01000069">
    <property type="protein sequence ID" value="HJA83506.1"/>
    <property type="molecule type" value="Genomic_DNA"/>
</dbReference>
<gene>
    <name evidence="2" type="ORF">H9785_06030</name>
</gene>
<reference evidence="2" key="2">
    <citation type="submission" date="2021-04" db="EMBL/GenBank/DDBJ databases">
        <authorList>
            <person name="Gilroy R."/>
        </authorList>
    </citation>
    <scope>NUCLEOTIDE SEQUENCE</scope>
    <source>
        <strain evidence="2">ChiHecec1B25-7008</strain>
    </source>
</reference>
<evidence type="ECO:0000313" key="2">
    <source>
        <dbReference type="EMBL" id="HJA83506.1"/>
    </source>
</evidence>
<keyword evidence="1" id="KW-0732">Signal</keyword>
<dbReference type="PROSITE" id="PS51257">
    <property type="entry name" value="PROKAR_LIPOPROTEIN"/>
    <property type="match status" value="1"/>
</dbReference>
<dbReference type="InterPro" id="IPR011042">
    <property type="entry name" value="6-blade_b-propeller_TolB-like"/>
</dbReference>